<evidence type="ECO:0000313" key="2">
    <source>
        <dbReference type="Proteomes" id="UP000290809"/>
    </source>
</evidence>
<reference evidence="1 2" key="1">
    <citation type="journal article" date="2019" name="PLoS Pathog.">
        <title>Genome sequence of the bovine parasite Schistosoma bovis Tanzania.</title>
        <authorList>
            <person name="Oey H."/>
            <person name="Zakrzewski M."/>
            <person name="Gobert G."/>
            <person name="Gravermann K."/>
            <person name="Stoye J."/>
            <person name="Jones M."/>
            <person name="Mcmanus D."/>
            <person name="Krause L."/>
        </authorList>
    </citation>
    <scope>NUCLEOTIDE SEQUENCE [LARGE SCALE GENOMIC DNA]</scope>
    <source>
        <strain evidence="1 2">TAN1997</strain>
    </source>
</reference>
<evidence type="ECO:0000313" key="1">
    <source>
        <dbReference type="EMBL" id="RTG86011.1"/>
    </source>
</evidence>
<organism evidence="1 2">
    <name type="scientific">Schistosoma bovis</name>
    <name type="common">Blood fluke</name>
    <dbReference type="NCBI Taxonomy" id="6184"/>
    <lineage>
        <taxon>Eukaryota</taxon>
        <taxon>Metazoa</taxon>
        <taxon>Spiralia</taxon>
        <taxon>Lophotrochozoa</taxon>
        <taxon>Platyhelminthes</taxon>
        <taxon>Trematoda</taxon>
        <taxon>Digenea</taxon>
        <taxon>Strigeidida</taxon>
        <taxon>Schistosomatoidea</taxon>
        <taxon>Schistosomatidae</taxon>
        <taxon>Schistosoma</taxon>
    </lineage>
</organism>
<dbReference type="EMBL" id="QMKO01001873">
    <property type="protein sequence ID" value="RTG86011.1"/>
    <property type="molecule type" value="Genomic_DNA"/>
</dbReference>
<keyword evidence="2" id="KW-1185">Reference proteome</keyword>
<gene>
    <name evidence="1" type="ORF">DC041_0004885</name>
</gene>
<proteinExistence type="predicted"/>
<sequence>LRLLEVSPLSFVNCSGGLKLKEDFVNKLPSYNYFNKFIDGACYMEAVAKAISQAQHEVFITDWCMHPTVFLRRPVRDNTWRLDMLLHAKAVSC</sequence>
<protein>
    <submittedName>
        <fullName evidence="1">Uncharacterized protein</fullName>
    </submittedName>
</protein>
<dbReference type="STRING" id="6184.A0A430QE45"/>
<accession>A0A430QE45</accession>
<dbReference type="Proteomes" id="UP000290809">
    <property type="component" value="Unassembled WGS sequence"/>
</dbReference>
<dbReference type="AlphaFoldDB" id="A0A430QE45"/>
<comment type="caution">
    <text evidence="1">The sequence shown here is derived from an EMBL/GenBank/DDBJ whole genome shotgun (WGS) entry which is preliminary data.</text>
</comment>
<dbReference type="SUPFAM" id="SSF56024">
    <property type="entry name" value="Phospholipase D/nuclease"/>
    <property type="match status" value="1"/>
</dbReference>
<name>A0A430QE45_SCHBO</name>
<feature type="non-terminal residue" evidence="1">
    <location>
        <position position="1"/>
    </location>
</feature>